<organism evidence="2 3">
    <name type="scientific">Mycobacterium heckeshornense</name>
    <dbReference type="NCBI Taxonomy" id="110505"/>
    <lineage>
        <taxon>Bacteria</taxon>
        <taxon>Bacillati</taxon>
        <taxon>Actinomycetota</taxon>
        <taxon>Actinomycetes</taxon>
        <taxon>Mycobacteriales</taxon>
        <taxon>Mycobacteriaceae</taxon>
        <taxon>Mycobacterium</taxon>
    </lineage>
</organism>
<evidence type="ECO:0000259" key="1">
    <source>
        <dbReference type="Pfam" id="PF00582"/>
    </source>
</evidence>
<dbReference type="AlphaFoldDB" id="A0A7R7TTP4"/>
<accession>A0A7R7TTP4</accession>
<name>A0A7R7TTP4_9MYCO</name>
<dbReference type="Proteomes" id="UP000595446">
    <property type="component" value="Chromosome"/>
</dbReference>
<sequence>MVDGHIAKSVVVGIDGSRAAVAAAQWGADEAVGHAVPLRLVHVIDRNRGFTPDVVKAQSLVAAAALQDARAAVEATHTPVKVELESIHGDPGTVLLQASRSAVLLCVGSPKAAPHGPSDSLAANMAASAHCSVAIVPATQYSDPKRAGCRIAALVNFSTADQDVLQEAMEEAQLRAFPLCVVRTSQCPSSDLVGDRQGIERSHAAAAVEESLVNWRRYYPGIEINIVHTDQFLRYVTMHQQSIRSVVLGAEYHNEVAQLIELTRSRALRDADFSVYVVRSQHL</sequence>
<feature type="domain" description="UspA" evidence="1">
    <location>
        <begin position="8"/>
        <end position="137"/>
    </location>
</feature>
<proteinExistence type="predicted"/>
<reference evidence="2 3" key="1">
    <citation type="submission" date="2020-12" db="EMBL/GenBank/DDBJ databases">
        <title>Complete genome sequence of Mycobacterium heckeshornense JCM 15655T, closely related to a pathogenic non-tuberculous mycobacterial species Mycobacterium xenopi.</title>
        <authorList>
            <person name="Yoshida M."/>
            <person name="Fukano H."/>
            <person name="Asakura T."/>
            <person name="Suzuki M."/>
            <person name="Hoshino Y."/>
        </authorList>
    </citation>
    <scope>NUCLEOTIDE SEQUENCE [LARGE SCALE GENOMIC DNA]</scope>
    <source>
        <strain evidence="2 3">JCM 15655</strain>
    </source>
</reference>
<dbReference type="RefSeq" id="WP_160315075.1">
    <property type="nucleotide sequence ID" value="NZ_AP024237.1"/>
</dbReference>
<dbReference type="EMBL" id="AP024237">
    <property type="protein sequence ID" value="BCO34863.1"/>
    <property type="molecule type" value="Genomic_DNA"/>
</dbReference>
<dbReference type="SUPFAM" id="SSF52402">
    <property type="entry name" value="Adenine nucleotide alpha hydrolases-like"/>
    <property type="match status" value="1"/>
</dbReference>
<dbReference type="Pfam" id="PF00582">
    <property type="entry name" value="Usp"/>
    <property type="match status" value="1"/>
</dbReference>
<dbReference type="Gene3D" id="3.40.50.620">
    <property type="entry name" value="HUPs"/>
    <property type="match status" value="2"/>
</dbReference>
<protein>
    <submittedName>
        <fullName evidence="2">Universal stress protein</fullName>
    </submittedName>
</protein>
<keyword evidence="3" id="KW-1185">Reference proteome</keyword>
<evidence type="ECO:0000313" key="2">
    <source>
        <dbReference type="EMBL" id="BCO34863.1"/>
    </source>
</evidence>
<dbReference type="InterPro" id="IPR014729">
    <property type="entry name" value="Rossmann-like_a/b/a_fold"/>
</dbReference>
<evidence type="ECO:0000313" key="3">
    <source>
        <dbReference type="Proteomes" id="UP000595446"/>
    </source>
</evidence>
<dbReference type="InterPro" id="IPR006016">
    <property type="entry name" value="UspA"/>
</dbReference>
<gene>
    <name evidence="2" type="ORF">MHEC_12960</name>
</gene>
<dbReference type="OrthoDB" id="4752936at2"/>